<keyword evidence="2" id="KW-1185">Reference proteome</keyword>
<dbReference type="Gene3D" id="3.20.20.140">
    <property type="entry name" value="Metal-dependent hydrolases"/>
    <property type="match status" value="1"/>
</dbReference>
<dbReference type="PANTHER" id="PTHR40084">
    <property type="entry name" value="PHOSPHOHYDROLASE, PHP FAMILY"/>
    <property type="match status" value="1"/>
</dbReference>
<dbReference type="EMBL" id="JBHUMZ010000053">
    <property type="protein sequence ID" value="MFD2640285.1"/>
    <property type="molecule type" value="Genomic_DNA"/>
</dbReference>
<protein>
    <submittedName>
        <fullName evidence="1">Endonuclease Q family protein</fullName>
    </submittedName>
</protein>
<keyword evidence="1" id="KW-0540">Nuclease</keyword>
<reference evidence="2" key="1">
    <citation type="journal article" date="2019" name="Int. J. Syst. Evol. Microbiol.">
        <title>The Global Catalogue of Microorganisms (GCM) 10K type strain sequencing project: providing services to taxonomists for standard genome sequencing and annotation.</title>
        <authorList>
            <consortium name="The Broad Institute Genomics Platform"/>
            <consortium name="The Broad Institute Genome Sequencing Center for Infectious Disease"/>
            <person name="Wu L."/>
            <person name="Ma J."/>
        </authorList>
    </citation>
    <scope>NUCLEOTIDE SEQUENCE [LARGE SCALE GENOMIC DNA]</scope>
    <source>
        <strain evidence="2">TISTR 1571</strain>
    </source>
</reference>
<evidence type="ECO:0000313" key="2">
    <source>
        <dbReference type="Proteomes" id="UP001597452"/>
    </source>
</evidence>
<proteinExistence type="predicted"/>
<dbReference type="Proteomes" id="UP001597452">
    <property type="component" value="Unassembled WGS sequence"/>
</dbReference>
<dbReference type="PANTHER" id="PTHR40084:SF1">
    <property type="entry name" value="PHOSPHOTRANSFERASE"/>
    <property type="match status" value="1"/>
</dbReference>
<dbReference type="InterPro" id="IPR016195">
    <property type="entry name" value="Pol/histidinol_Pase-like"/>
</dbReference>
<accession>A0ABW5QF11</accession>
<comment type="caution">
    <text evidence="1">The sequence shown here is derived from an EMBL/GenBank/DDBJ whole genome shotgun (WGS) entry which is preliminary data.</text>
</comment>
<dbReference type="SUPFAM" id="SSF89550">
    <property type="entry name" value="PHP domain-like"/>
    <property type="match status" value="1"/>
</dbReference>
<organism evidence="1 2">
    <name type="scientific">Piscibacillus salipiscarius</name>
    <dbReference type="NCBI Taxonomy" id="299480"/>
    <lineage>
        <taxon>Bacteria</taxon>
        <taxon>Bacillati</taxon>
        <taxon>Bacillota</taxon>
        <taxon>Bacilli</taxon>
        <taxon>Bacillales</taxon>
        <taxon>Bacillaceae</taxon>
        <taxon>Piscibacillus</taxon>
    </lineage>
</organism>
<evidence type="ECO:0000313" key="1">
    <source>
        <dbReference type="EMBL" id="MFD2640285.1"/>
    </source>
</evidence>
<keyword evidence="1" id="KW-0255">Endonuclease</keyword>
<dbReference type="CDD" id="cd19067">
    <property type="entry name" value="PfuEndoQ-like"/>
    <property type="match status" value="1"/>
</dbReference>
<gene>
    <name evidence="1" type="ORF">ACFSW4_15555</name>
</gene>
<dbReference type="GO" id="GO:0004519">
    <property type="term" value="F:endonuclease activity"/>
    <property type="evidence" value="ECO:0007669"/>
    <property type="project" value="UniProtKB-KW"/>
</dbReference>
<keyword evidence="1" id="KW-0378">Hydrolase</keyword>
<sequence>MSLNSYYADLHVHVGRTIHNNPVKISASNNLTISNIFEYVREKKGLDLVGVIDAHVPEVIEEVEDLLKNDCYELDGGGISNGAVTMLLGSEIELYDENCAGPIHVLCFLPTLEKMKRFSNWYQQFVKNPTLSSQRMYIQAQELQKQVKAFEGLFIPAHVFTPFKSLYGKGVKTSLLEVFNPDLIDGVELGLSSDTSMADTIHELQPYTFLTNSDAHSLEKIGREYQKLRLEAPTFHELKLALNEFKGREVIANYGMNPLLGKYYTTICRGCHQRIEYTKICPNCGSKKVIKGVSERIKEISATQGASNRKRPPYVHQVPLEYIPGLGPKTLEKLRDVLHHDMYIIHKATYEEIKSHSQKQLAERILQLRRGELHINPGGGGTYGSVIVQKNKK</sequence>
<dbReference type="RefSeq" id="WP_377330440.1">
    <property type="nucleotide sequence ID" value="NZ_JBHUMZ010000053.1"/>
</dbReference>
<name>A0ABW5QF11_9BACI</name>